<feature type="compositionally biased region" description="Basic residues" evidence="1">
    <location>
        <begin position="176"/>
        <end position="190"/>
    </location>
</feature>
<organism evidence="2 3">
    <name type="scientific">Punica granatum</name>
    <name type="common">Pomegranate</name>
    <dbReference type="NCBI Taxonomy" id="22663"/>
    <lineage>
        <taxon>Eukaryota</taxon>
        <taxon>Viridiplantae</taxon>
        <taxon>Streptophyta</taxon>
        <taxon>Embryophyta</taxon>
        <taxon>Tracheophyta</taxon>
        <taxon>Spermatophyta</taxon>
        <taxon>Magnoliopsida</taxon>
        <taxon>eudicotyledons</taxon>
        <taxon>Gunneridae</taxon>
        <taxon>Pentapetalae</taxon>
        <taxon>rosids</taxon>
        <taxon>malvids</taxon>
        <taxon>Myrtales</taxon>
        <taxon>Lythraceae</taxon>
        <taxon>Punica</taxon>
    </lineage>
</organism>
<evidence type="ECO:0000313" key="2">
    <source>
        <dbReference type="EMBL" id="PKI64320.1"/>
    </source>
</evidence>
<proteinExistence type="predicted"/>
<reference evidence="2 3" key="1">
    <citation type="submission" date="2017-11" db="EMBL/GenBank/DDBJ databases">
        <title>De-novo sequencing of pomegranate (Punica granatum L.) genome.</title>
        <authorList>
            <person name="Akparov Z."/>
            <person name="Amiraslanov A."/>
            <person name="Hajiyeva S."/>
            <person name="Abbasov M."/>
            <person name="Kaur K."/>
            <person name="Hamwieh A."/>
            <person name="Solovyev V."/>
            <person name="Salamov A."/>
            <person name="Braich B."/>
            <person name="Kosarev P."/>
            <person name="Mahmoud A."/>
            <person name="Hajiyev E."/>
            <person name="Babayeva S."/>
            <person name="Izzatullayeva V."/>
            <person name="Mammadov A."/>
            <person name="Mammadov A."/>
            <person name="Sharifova S."/>
            <person name="Ojaghi J."/>
            <person name="Eynullazada K."/>
            <person name="Bayramov B."/>
            <person name="Abdulazimova A."/>
            <person name="Shahmuradov I."/>
        </authorList>
    </citation>
    <scope>NUCLEOTIDE SEQUENCE [LARGE SCALE GENOMIC DNA]</scope>
    <source>
        <strain evidence="3">cv. AG2017</strain>
        <tissue evidence="2">Leaf</tissue>
    </source>
</reference>
<feature type="compositionally biased region" description="Basic and acidic residues" evidence="1">
    <location>
        <begin position="206"/>
        <end position="218"/>
    </location>
</feature>
<dbReference type="EMBL" id="PGOL01000835">
    <property type="protein sequence ID" value="PKI64320.1"/>
    <property type="molecule type" value="Genomic_DNA"/>
</dbReference>
<dbReference type="AlphaFoldDB" id="A0A2I0K809"/>
<comment type="caution">
    <text evidence="2">The sequence shown here is derived from an EMBL/GenBank/DDBJ whole genome shotgun (WGS) entry which is preliminary data.</text>
</comment>
<accession>A0A2I0K809</accession>
<dbReference type="Proteomes" id="UP000233551">
    <property type="component" value="Unassembled WGS sequence"/>
</dbReference>
<feature type="region of interest" description="Disordered" evidence="1">
    <location>
        <begin position="123"/>
        <end position="248"/>
    </location>
</feature>
<keyword evidence="3" id="KW-1185">Reference proteome</keyword>
<sequence>MTSQALGVAGSEWCEDWTSTFTRLSIERKISFERVPFSRSGSTRETKLDSERQSETCSMALVVLGHRFLHLFRSSCPHVRTFAPNCQVMSSSLSLSPTFLSLEPVDQNGVLTRWECKVGVDPTKKVKSSRGGSDGNEKSGSMRLKKKQSPVEADSTGTQSPDRSNKKQSPVGVNQTRKRSRGRSYIKVKSSRGGSNRKVYSSRGGSDGKVKRSWDRSDRKVKRRWGGSDEEGKCSRGRSDGKSEDRRWFTRKGQHDSPLVLRAAVYGKWTRRCRPKGVDSSEIGVAARIKLLHQWSALPLDRWCVCSIGSWSRYCSDYLLTCRKPAYPLGQLLVDLPGSRSRCWSGLGSPECEWGSVFKGLDARSPGAPIGHAWAYRDILNDALVALWLLNLTVGFGHFSTGCRRPAAFSPTSGFGHTFQPKGVPHEGYSLFETDGRVLPRGSSSLDGRLQAFVVVKARFAPRYCVRRLCGGLCGKKYGVNRWEIPSSSTRSMAVACGDIRFRESDHHHPGVAQRRAGWAHSSVGGATVLVTPVVGGLGHALSVGAVACNLREGKGSCYLGMRALDQGVMTSPKLSEDL</sequence>
<feature type="compositionally biased region" description="Basic and acidic residues" evidence="1">
    <location>
        <begin position="226"/>
        <end position="248"/>
    </location>
</feature>
<feature type="compositionally biased region" description="Polar residues" evidence="1">
    <location>
        <begin position="155"/>
        <end position="175"/>
    </location>
</feature>
<gene>
    <name evidence="2" type="ORF">CRG98_015285</name>
</gene>
<protein>
    <submittedName>
        <fullName evidence="2">Uncharacterized protein</fullName>
    </submittedName>
</protein>
<evidence type="ECO:0000256" key="1">
    <source>
        <dbReference type="SAM" id="MobiDB-lite"/>
    </source>
</evidence>
<name>A0A2I0K809_PUNGR</name>
<evidence type="ECO:0000313" key="3">
    <source>
        <dbReference type="Proteomes" id="UP000233551"/>
    </source>
</evidence>